<dbReference type="AlphaFoldDB" id="A0A0B6D4G6"/>
<protein>
    <submittedName>
        <fullName evidence="1">Uncharacterized protein</fullName>
    </submittedName>
</protein>
<organism evidence="1 2">
    <name type="scientific">Francisella philomiragia</name>
    <dbReference type="NCBI Taxonomy" id="28110"/>
    <lineage>
        <taxon>Bacteria</taxon>
        <taxon>Pseudomonadati</taxon>
        <taxon>Pseudomonadota</taxon>
        <taxon>Gammaproteobacteria</taxon>
        <taxon>Thiotrichales</taxon>
        <taxon>Francisellaceae</taxon>
        <taxon>Francisella</taxon>
    </lineage>
</organism>
<evidence type="ECO:0000313" key="2">
    <source>
        <dbReference type="Proteomes" id="UP000031830"/>
    </source>
</evidence>
<dbReference type="Proteomes" id="UP000031830">
    <property type="component" value="Chromosome"/>
</dbReference>
<evidence type="ECO:0000313" key="1">
    <source>
        <dbReference type="EMBL" id="AJI53207.1"/>
    </source>
</evidence>
<dbReference type="RefSeq" id="WP_044526617.1">
    <property type="nucleotide sequence ID" value="NZ_CP009440.1"/>
</dbReference>
<name>A0A0B6D4G6_9GAMM</name>
<accession>A0A0B6D4G6</accession>
<dbReference type="EMBL" id="CP009440">
    <property type="protein sequence ID" value="AJI53207.1"/>
    <property type="molecule type" value="Genomic_DNA"/>
</dbReference>
<sequence length="199" mass="23548">MMLEKYWYEKSKKIQRKRMLYEDGYKYDYDCGVEPMPLLFLSKPLSNQELATKFINGFGDINEKLEKVTVEVTKEYMKLAEMYMRGDIFLWDTDIEVSVLIKGHIGKLDPLYREDADNILVTLESNMQVARRNLKIHPFGIELDEKDHCTIREFDSLNHCNAFHALYDHTDLDLMNILRIESFSYDIKLYAHSNSIQVK</sequence>
<reference evidence="1 2" key="1">
    <citation type="journal article" date="2015" name="Genome Announc.">
        <title>Genome sequencing of 18 francisella strains to aid in assay development and testing.</title>
        <authorList>
            <person name="Johnson S.L."/>
            <person name="Daligault H.E."/>
            <person name="Davenport K.W."/>
            <person name="Coyne S.R."/>
            <person name="Frey K.G."/>
            <person name="Koroleva G.I."/>
            <person name="Broomall S.M."/>
            <person name="Bishop-Lilly K.A."/>
            <person name="Bruce D.C."/>
            <person name="Chertkov O."/>
            <person name="Freitas T."/>
            <person name="Jaissle J."/>
            <person name="Ladner J.T."/>
            <person name="Rosenzweig C.N."/>
            <person name="Gibbons H.S."/>
            <person name="Palacios G.F."/>
            <person name="Redden C.L."/>
            <person name="Xu Y."/>
            <person name="Minogue T.D."/>
            <person name="Chain P.S."/>
        </authorList>
    </citation>
    <scope>NUCLEOTIDE SEQUENCE [LARGE SCALE GENOMIC DNA]</scope>
    <source>
        <strain evidence="1 2">GA01-2794</strain>
    </source>
</reference>
<dbReference type="OrthoDB" id="9256185at2"/>
<proteinExistence type="predicted"/>
<gene>
    <name evidence="1" type="ORF">LA55_1538</name>
</gene>
<dbReference type="KEGG" id="fpz:LA55_1538"/>